<comment type="function">
    <text evidence="2">Oxygenase that can act as both a histone lysine demethylase and a ribosomal histidine hydroxylase.</text>
</comment>
<dbReference type="GO" id="GO:0005506">
    <property type="term" value="F:iron ion binding"/>
    <property type="evidence" value="ECO:0007669"/>
    <property type="project" value="UniProtKB-UniRule"/>
</dbReference>
<keyword evidence="2" id="KW-0805">Transcription regulation</keyword>
<name>A0A812M8Z0_9DINO</name>
<proteinExistence type="inferred from homology"/>
<evidence type="ECO:0000256" key="1">
    <source>
        <dbReference type="ARBA" id="ARBA00023004"/>
    </source>
</evidence>
<keyword evidence="2" id="KW-0223">Dioxygenase</keyword>
<dbReference type="EC" id="1.14.11.-" evidence="2"/>
<dbReference type="PANTHER" id="PTHR13096:SF8">
    <property type="entry name" value="RIBOSOMAL OXYGENASE 1"/>
    <property type="match status" value="1"/>
</dbReference>
<dbReference type="AlphaFoldDB" id="A0A812M8Z0"/>
<evidence type="ECO:0000256" key="3">
    <source>
        <dbReference type="SAM" id="MobiDB-lite"/>
    </source>
</evidence>
<dbReference type="InterPro" id="IPR039994">
    <property type="entry name" value="NO66-like"/>
</dbReference>
<comment type="cofactor">
    <cofactor evidence="2">
        <name>Fe(2+)</name>
        <dbReference type="ChEBI" id="CHEBI:29033"/>
    </cofactor>
    <text evidence="2">Binds 1 Fe(2+) ion per subunit.</text>
</comment>
<evidence type="ECO:0000313" key="4">
    <source>
        <dbReference type="EMBL" id="CAE7261397.1"/>
    </source>
</evidence>
<accession>A0A812M8Z0</accession>
<dbReference type="EMBL" id="CAJNDS010001469">
    <property type="protein sequence ID" value="CAE7261397.1"/>
    <property type="molecule type" value="Genomic_DNA"/>
</dbReference>
<gene>
    <name evidence="4" type="primary">Riox2</name>
    <name evidence="4" type="ORF">SNAT2548_LOCUS13686</name>
</gene>
<keyword evidence="1 2" id="KW-0408">Iron</keyword>
<protein>
    <recommendedName>
        <fullName evidence="2">Bifunctional lysine-specific demethylase and histidyl-hydroxylase</fullName>
        <ecNumber evidence="2">1.14.11.-</ecNumber>
    </recommendedName>
</protein>
<feature type="region of interest" description="Disordered" evidence="3">
    <location>
        <begin position="1"/>
        <end position="27"/>
    </location>
</feature>
<dbReference type="OrthoDB" id="425950at2759"/>
<comment type="caution">
    <text evidence="4">The sequence shown here is derived from an EMBL/GenBank/DDBJ whole genome shotgun (WGS) entry which is preliminary data.</text>
</comment>
<comment type="subcellular location">
    <subcellularLocation>
        <location evidence="2">Nucleus</location>
    </subcellularLocation>
</comment>
<reference evidence="4" key="1">
    <citation type="submission" date="2021-02" db="EMBL/GenBank/DDBJ databases">
        <authorList>
            <person name="Dougan E. K."/>
            <person name="Rhodes N."/>
            <person name="Thang M."/>
            <person name="Chan C."/>
        </authorList>
    </citation>
    <scope>NUCLEOTIDE SEQUENCE</scope>
</reference>
<sequence length="181" mass="19827">MAGKRKKAKPRSDAAPSDASGTRQCSESHTTFDAGLASLLGNAIGVQEFRESFFEQKPLHIQRSGSAKYYAQLDGVSSPERLFKLMDEGAVPVYRINMFRCKDGSNKETPNPPPSSPADVRRLFQEGWSIQWLQPQQEHDALASLVVALETEFGCLVGVNAYLTPPGTQGVHGVMHLDLKP</sequence>
<evidence type="ECO:0000256" key="2">
    <source>
        <dbReference type="RuleBase" id="RU366061"/>
    </source>
</evidence>
<keyword evidence="2" id="KW-0560">Oxidoreductase</keyword>
<keyword evidence="2" id="KW-0539">Nucleus</keyword>
<dbReference type="SUPFAM" id="SSF51197">
    <property type="entry name" value="Clavaminate synthase-like"/>
    <property type="match status" value="1"/>
</dbReference>
<evidence type="ECO:0000313" key="5">
    <source>
        <dbReference type="Proteomes" id="UP000604046"/>
    </source>
</evidence>
<keyword evidence="5" id="KW-1185">Reference proteome</keyword>
<dbReference type="PANTHER" id="PTHR13096">
    <property type="entry name" value="MINA53 MYC INDUCED NUCLEAR ANTIGEN"/>
    <property type="match status" value="1"/>
</dbReference>
<dbReference type="Gene3D" id="2.60.120.650">
    <property type="entry name" value="Cupin"/>
    <property type="match status" value="1"/>
</dbReference>
<dbReference type="GO" id="GO:0005730">
    <property type="term" value="C:nucleolus"/>
    <property type="evidence" value="ECO:0007669"/>
    <property type="project" value="TreeGrafter"/>
</dbReference>
<comment type="similarity">
    <text evidence="2">Belongs to the ROX family.</text>
</comment>
<keyword evidence="2" id="KW-0804">Transcription</keyword>
<keyword evidence="2" id="KW-0479">Metal-binding</keyword>
<organism evidence="4 5">
    <name type="scientific">Symbiodinium natans</name>
    <dbReference type="NCBI Taxonomy" id="878477"/>
    <lineage>
        <taxon>Eukaryota</taxon>
        <taxon>Sar</taxon>
        <taxon>Alveolata</taxon>
        <taxon>Dinophyceae</taxon>
        <taxon>Suessiales</taxon>
        <taxon>Symbiodiniaceae</taxon>
        <taxon>Symbiodinium</taxon>
    </lineage>
</organism>
<dbReference type="GO" id="GO:0032453">
    <property type="term" value="F:histone H3K4 demethylase activity"/>
    <property type="evidence" value="ECO:0007669"/>
    <property type="project" value="TreeGrafter"/>
</dbReference>
<dbReference type="Proteomes" id="UP000604046">
    <property type="component" value="Unassembled WGS sequence"/>
</dbReference>
<dbReference type="GO" id="GO:0051864">
    <property type="term" value="F:histone H3K36 demethylase activity"/>
    <property type="evidence" value="ECO:0007669"/>
    <property type="project" value="TreeGrafter"/>
</dbReference>